<proteinExistence type="predicted"/>
<protein>
    <submittedName>
        <fullName evidence="1">Uncharacterized protein</fullName>
    </submittedName>
</protein>
<reference evidence="1" key="2">
    <citation type="journal article" date="2015" name="Fish Shellfish Immunol.">
        <title>Early steps in the European eel (Anguilla anguilla)-Vibrio vulnificus interaction in the gills: Role of the RtxA13 toxin.</title>
        <authorList>
            <person name="Callol A."/>
            <person name="Pajuelo D."/>
            <person name="Ebbesson L."/>
            <person name="Teles M."/>
            <person name="MacKenzie S."/>
            <person name="Amaro C."/>
        </authorList>
    </citation>
    <scope>NUCLEOTIDE SEQUENCE</scope>
</reference>
<evidence type="ECO:0000313" key="1">
    <source>
        <dbReference type="EMBL" id="JAH90951.1"/>
    </source>
</evidence>
<accession>A0A0E9WKY7</accession>
<dbReference type="EMBL" id="GBXM01017626">
    <property type="protein sequence ID" value="JAH90951.1"/>
    <property type="molecule type" value="Transcribed_RNA"/>
</dbReference>
<name>A0A0E9WKY7_ANGAN</name>
<organism evidence="1">
    <name type="scientific">Anguilla anguilla</name>
    <name type="common">European freshwater eel</name>
    <name type="synonym">Muraena anguilla</name>
    <dbReference type="NCBI Taxonomy" id="7936"/>
    <lineage>
        <taxon>Eukaryota</taxon>
        <taxon>Metazoa</taxon>
        <taxon>Chordata</taxon>
        <taxon>Craniata</taxon>
        <taxon>Vertebrata</taxon>
        <taxon>Euteleostomi</taxon>
        <taxon>Actinopterygii</taxon>
        <taxon>Neopterygii</taxon>
        <taxon>Teleostei</taxon>
        <taxon>Anguilliformes</taxon>
        <taxon>Anguillidae</taxon>
        <taxon>Anguilla</taxon>
    </lineage>
</organism>
<reference evidence="1" key="1">
    <citation type="submission" date="2014-11" db="EMBL/GenBank/DDBJ databases">
        <authorList>
            <person name="Amaro Gonzalez C."/>
        </authorList>
    </citation>
    <scope>NUCLEOTIDE SEQUENCE</scope>
</reference>
<dbReference type="AlphaFoldDB" id="A0A0E9WKY7"/>
<sequence>MKVKGMTYVLALDLLELIKGKMHFIFHNLSYFKHVIMPTYRM</sequence>